<dbReference type="GO" id="GO:0016702">
    <property type="term" value="F:oxidoreductase activity, acting on single donors with incorporation of molecular oxygen, incorporation of two atoms of oxygen"/>
    <property type="evidence" value="ECO:0007669"/>
    <property type="project" value="InterPro"/>
</dbReference>
<feature type="binding site" evidence="4">
    <location>
        <position position="710"/>
    </location>
    <ligand>
        <name>Fe cation</name>
        <dbReference type="ChEBI" id="CHEBI:24875"/>
        <note>catalytic</note>
    </ligand>
</feature>
<dbReference type="PROSITE" id="PS50146">
    <property type="entry name" value="DAGK"/>
    <property type="match status" value="1"/>
</dbReference>
<comment type="cofactor">
    <cofactor evidence="4">
        <name>Fe(2+)</name>
        <dbReference type="ChEBI" id="CHEBI:29033"/>
    </cofactor>
    <text evidence="4">Binds 1 Fe(2+) ion per subunit.</text>
</comment>
<feature type="compositionally biased region" description="Low complexity" evidence="6">
    <location>
        <begin position="1080"/>
        <end position="1094"/>
    </location>
</feature>
<evidence type="ECO:0000256" key="6">
    <source>
        <dbReference type="SAM" id="MobiDB-lite"/>
    </source>
</evidence>
<dbReference type="InterPro" id="IPR016064">
    <property type="entry name" value="NAD/diacylglycerol_kinase_sf"/>
</dbReference>
<dbReference type="Pfam" id="PF00698">
    <property type="entry name" value="Acyl_transf_1"/>
    <property type="match status" value="1"/>
</dbReference>
<dbReference type="SMART" id="SM00248">
    <property type="entry name" value="ANK"/>
    <property type="match status" value="2"/>
</dbReference>
<dbReference type="Pfam" id="PF03055">
    <property type="entry name" value="RPE65"/>
    <property type="match status" value="1"/>
</dbReference>
<evidence type="ECO:0000313" key="9">
    <source>
        <dbReference type="Proteomes" id="UP001178507"/>
    </source>
</evidence>
<dbReference type="SUPFAM" id="SSF52151">
    <property type="entry name" value="FabD/lysophospholipase-like"/>
    <property type="match status" value="2"/>
</dbReference>
<feature type="binding site" evidence="4">
    <location>
        <position position="640"/>
    </location>
    <ligand>
        <name>Fe cation</name>
        <dbReference type="ChEBI" id="CHEBI:24875"/>
        <note>catalytic</note>
    </ligand>
</feature>
<keyword evidence="5" id="KW-0040">ANK repeat</keyword>
<dbReference type="Pfam" id="PF12796">
    <property type="entry name" value="Ank_2"/>
    <property type="match status" value="1"/>
</dbReference>
<dbReference type="InterPro" id="IPR016035">
    <property type="entry name" value="Acyl_Trfase/lysoPLipase"/>
</dbReference>
<dbReference type="SUPFAM" id="SSF48403">
    <property type="entry name" value="Ankyrin repeat"/>
    <property type="match status" value="1"/>
</dbReference>
<comment type="similarity">
    <text evidence="1">Belongs to the carotenoid oxygenase family.</text>
</comment>
<dbReference type="Proteomes" id="UP001178507">
    <property type="component" value="Unassembled WGS sequence"/>
</dbReference>
<protein>
    <recommendedName>
        <fullName evidence="7">DAGKc domain-containing protein</fullName>
    </recommendedName>
</protein>
<gene>
    <name evidence="8" type="ORF">EVOR1521_LOCUS5580</name>
</gene>
<evidence type="ECO:0000256" key="4">
    <source>
        <dbReference type="PIRSR" id="PIRSR604294-1"/>
    </source>
</evidence>
<dbReference type="SUPFAM" id="SSF111331">
    <property type="entry name" value="NAD kinase/diacylglycerol kinase-like"/>
    <property type="match status" value="1"/>
</dbReference>
<feature type="repeat" description="ANK" evidence="5">
    <location>
        <begin position="54"/>
        <end position="86"/>
    </location>
</feature>
<accession>A0AA36HWB3</accession>
<dbReference type="PANTHER" id="PTHR47170">
    <property type="entry name" value="MALONYL-COA ACP TRANSACYLASE, ACP-BINDING"/>
    <property type="match status" value="1"/>
</dbReference>
<proteinExistence type="inferred from homology"/>
<dbReference type="InterPro" id="IPR001206">
    <property type="entry name" value="Diacylglycerol_kinase_cat_dom"/>
</dbReference>
<evidence type="ECO:0000256" key="3">
    <source>
        <dbReference type="ARBA" id="ARBA00023004"/>
    </source>
</evidence>
<dbReference type="PROSITE" id="PS50088">
    <property type="entry name" value="ANK_REPEAT"/>
    <property type="match status" value="1"/>
</dbReference>
<dbReference type="EMBL" id="CAUJNA010000402">
    <property type="protein sequence ID" value="CAJ1376538.1"/>
    <property type="molecule type" value="Genomic_DNA"/>
</dbReference>
<organism evidence="8 9">
    <name type="scientific">Effrenium voratum</name>
    <dbReference type="NCBI Taxonomy" id="2562239"/>
    <lineage>
        <taxon>Eukaryota</taxon>
        <taxon>Sar</taxon>
        <taxon>Alveolata</taxon>
        <taxon>Dinophyceae</taxon>
        <taxon>Suessiales</taxon>
        <taxon>Symbiodiniaceae</taxon>
        <taxon>Effrenium</taxon>
    </lineage>
</organism>
<dbReference type="Gene3D" id="3.30.70.250">
    <property type="entry name" value="Malonyl-CoA ACP transacylase, ACP-binding"/>
    <property type="match status" value="1"/>
</dbReference>
<dbReference type="InterPro" id="IPR052760">
    <property type="entry name" value="Mitochondrial_malonyltrans"/>
</dbReference>
<dbReference type="InterPro" id="IPR014043">
    <property type="entry name" value="Acyl_transferase_dom"/>
</dbReference>
<dbReference type="InterPro" id="IPR002110">
    <property type="entry name" value="Ankyrin_rpt"/>
</dbReference>
<evidence type="ECO:0000256" key="5">
    <source>
        <dbReference type="PROSITE-ProRule" id="PRU00023"/>
    </source>
</evidence>
<feature type="region of interest" description="Disordered" evidence="6">
    <location>
        <begin position="1080"/>
        <end position="1105"/>
    </location>
</feature>
<evidence type="ECO:0000259" key="7">
    <source>
        <dbReference type="PROSITE" id="PS50146"/>
    </source>
</evidence>
<dbReference type="Gene3D" id="3.40.50.10330">
    <property type="entry name" value="Probable inorganic polyphosphate/atp-NAD kinase, domain 1"/>
    <property type="match status" value="1"/>
</dbReference>
<dbReference type="Gene3D" id="1.25.40.20">
    <property type="entry name" value="Ankyrin repeat-containing domain"/>
    <property type="match status" value="1"/>
</dbReference>
<name>A0AA36HWB3_9DINO</name>
<dbReference type="GO" id="GO:0016301">
    <property type="term" value="F:kinase activity"/>
    <property type="evidence" value="ECO:0007669"/>
    <property type="project" value="InterPro"/>
</dbReference>
<dbReference type="GO" id="GO:0046872">
    <property type="term" value="F:metal ion binding"/>
    <property type="evidence" value="ECO:0007669"/>
    <property type="project" value="UniProtKB-KW"/>
</dbReference>
<dbReference type="InterPro" id="IPR036770">
    <property type="entry name" value="Ankyrin_rpt-contain_sf"/>
</dbReference>
<dbReference type="SMART" id="SM00827">
    <property type="entry name" value="PKS_AT"/>
    <property type="match status" value="1"/>
</dbReference>
<sequence length="1697" mass="187354">MGPWNGNPKYDLRRVAEACHQGDLDVLDMLLFTGDAENKFPGDINTHVQFQGKTVMTPLMLACQTGQIECVELMIKAKADPHMKCRVPFGKESSEGETAKDIALKHGWDDIVGVLDKALKEIPPHKYVRYGKENNSRYNIYQSGETGIGKDPFEEIKKITKGKVQPSLVSEGALEPASSTGPTTIGLLFPGQGSQYVKMLESLQDNVKVKEMIATARAVLGYDILEVCLKGPEDKLEETSVCQPAMFLAGMAGMEKLRASRPEAVERPMAVAGLSLGEYTALCAAGVFTFEEGMELVKIRGAAMAEAAKSRPQAMLSVAGLEQQKLEELCKQQATGGEARWPELVRKKEASAAMACDPKQLASAVQSTCAVTGDFGAFVEERSLERSLSLALPLLTRRADSRRTRRRASCQDARHFRQVAVSCPQERQERWQLPEKAPKALRALRGTYYLNGLASCDQGGRLVHPFEAHGFMRSFCFHGDGSITYRGRFVETPCSTIERAAGRPLFRGVFSNVVDFGLPFGLLNALSPRTRETANLTCRLWPRSKADMVLLASGDNDTPMALDPETLATLGPAELPGLAGEKWLAHTRCDVARDRLVYLSISYVSDPDEILATRLLFHEYNSAGELVAEKSHRTSFMVAHDWTITENYYVVPKNPARFHAPGLLSYLAGLSQGTEVFRMAEDVSAELLLIPRCGGEPKEIPLDRFFNIFHMGPTYECGEKMEVHCVAFDRYRFGGEMGFDVETQDFDPIGWSASETNPPPHLHRAVLDLESGELVERRRIPLLDPQRGGVEVPVDMPTFHPLRDGQKARYCYFSGAARPRGWFPFRSLLKADLQSGAVENWDAGDGCIVAEPLFLPNGAGGSEWLGHDHEDDGWIVSVVHDGARGQCRLVVLDARRLAEGPVVELVSAPEREALWAFKRADAFREPSESDQAGTEPAIKKLKDAAEAAGAMQARLLKTSGGFHTDLMKPAQAKLEEALQRLLPKMKPPRCDVYMNITGKNIKAGTSPAEIVPLLAKQLCSAVLWEPSVRLMIKAGITEFYEVNPMKQLKAMMKRIDQSTWSSTTNVDVCLRRSSAALAPLSRAAQPRRSSAGARNICSGENHAEEGDATILSVEKQLGADDAEAQKWEPPVVQEPSEQVAEDVEEMEELVRPEMLEEWRRHTVNEFHRLITESRRMHAESFAHGGPANRYGEMALLPPFEEGRHVPTLALINPMSGAAAGMDILQVARRSPYYKDRFFNIIDVVKGQHRGGLLDVFRIELCKAREEALDQGTRPRLISGGGDGTGSFAIFMVFLALKADPARPHEGLGDTGNGFIWTDEELAESFPAIAQMPLGSANDFGNILGWGQKYPGDVMCGCLPGGGREAALGQLKRWVNAVIEPSSRVVNFDVWGFMPPAGQEQCSFKLAELTGKRGRNPNTKINGERNVTLKQAGKPVPFFVCLYFSAGLGAYMTSRFQINRRKTPLRNRAEYVRQLGGIVMESNPPQLAGRLNGVTIDCEGEPYFPPRRQLSNQGRKYREVGFYNINWQAHGLHGADRASLGSRLCCGTREPVRFNDGKIDMFRWKFASFFKNPGVTMQTDKKEDMLLNFSASPGKGVFFQWDGESRFAFNPNGEDFQIYIRKVANVPVVIGPWVNQRLTGPLDNGEPVAFAFCGKDPESVDAVKRRIWQAVSGALDAELNATAQEISGTGLRVSQNSK</sequence>
<dbReference type="Gene3D" id="3.40.366.10">
    <property type="entry name" value="Malonyl-Coenzyme A Acyl Carrier Protein, domain 2"/>
    <property type="match status" value="2"/>
</dbReference>
<dbReference type="InterPro" id="IPR004294">
    <property type="entry name" value="Carotenoid_Oase"/>
</dbReference>
<comment type="caution">
    <text evidence="8">The sequence shown here is derived from an EMBL/GenBank/DDBJ whole genome shotgun (WGS) entry which is preliminary data.</text>
</comment>
<reference evidence="8" key="1">
    <citation type="submission" date="2023-08" db="EMBL/GenBank/DDBJ databases">
        <authorList>
            <person name="Chen Y."/>
            <person name="Shah S."/>
            <person name="Dougan E. K."/>
            <person name="Thang M."/>
            <person name="Chan C."/>
        </authorList>
    </citation>
    <scope>NUCLEOTIDE SEQUENCE</scope>
</reference>
<evidence type="ECO:0000256" key="1">
    <source>
        <dbReference type="ARBA" id="ARBA00006787"/>
    </source>
</evidence>
<feature type="binding site" evidence="4">
    <location>
        <position position="586"/>
    </location>
    <ligand>
        <name>Fe cation</name>
        <dbReference type="ChEBI" id="CHEBI:24875"/>
        <note>catalytic</note>
    </ligand>
</feature>
<dbReference type="Pfam" id="PF00781">
    <property type="entry name" value="DAGK_cat"/>
    <property type="match status" value="1"/>
</dbReference>
<dbReference type="PANTHER" id="PTHR47170:SF2">
    <property type="entry name" value="MALONYL-COA:ACP TRANSACYLASE (MAT) DOMAIN-CONTAINING PROTEIN"/>
    <property type="match status" value="1"/>
</dbReference>
<dbReference type="InterPro" id="IPR017438">
    <property type="entry name" value="ATP-NAD_kinase_N"/>
</dbReference>
<evidence type="ECO:0000256" key="2">
    <source>
        <dbReference type="ARBA" id="ARBA00022723"/>
    </source>
</evidence>
<evidence type="ECO:0000313" key="8">
    <source>
        <dbReference type="EMBL" id="CAJ1376538.1"/>
    </source>
</evidence>
<keyword evidence="2 4" id="KW-0479">Metal-binding</keyword>
<dbReference type="InterPro" id="IPR001227">
    <property type="entry name" value="Ac_transferase_dom_sf"/>
</dbReference>
<feature type="domain" description="DAGKc" evidence="7">
    <location>
        <begin position="1202"/>
        <end position="1348"/>
    </location>
</feature>
<keyword evidence="9" id="KW-1185">Reference proteome</keyword>
<keyword evidence="3 4" id="KW-0408">Iron</keyword>